<evidence type="ECO:0000313" key="1">
    <source>
        <dbReference type="EMBL" id="PCS22015.1"/>
    </source>
</evidence>
<comment type="caution">
    <text evidence="1">The sequence shown here is derived from an EMBL/GenBank/DDBJ whole genome shotgun (WGS) entry which is preliminary data.</text>
</comment>
<dbReference type="Proteomes" id="UP000219020">
    <property type="component" value="Unassembled WGS sequence"/>
</dbReference>
<gene>
    <name evidence="1" type="ORF">BTN49_2480</name>
</gene>
<organism evidence="1 2">
    <name type="scientific">Candidatus Enterovibrio escicola</name>
    <dbReference type="NCBI Taxonomy" id="1927127"/>
    <lineage>
        <taxon>Bacteria</taxon>
        <taxon>Pseudomonadati</taxon>
        <taxon>Pseudomonadota</taxon>
        <taxon>Gammaproteobacteria</taxon>
        <taxon>Vibrionales</taxon>
        <taxon>Vibrionaceae</taxon>
        <taxon>Enterovibrio</taxon>
    </lineage>
</organism>
<proteinExistence type="predicted"/>
<accession>A0A2A5T1H3</accession>
<evidence type="ECO:0000313" key="2">
    <source>
        <dbReference type="Proteomes" id="UP000219020"/>
    </source>
</evidence>
<name>A0A2A5T1H3_9GAMM</name>
<dbReference type="EMBL" id="NBYY01000028">
    <property type="protein sequence ID" value="PCS22015.1"/>
    <property type="molecule type" value="Genomic_DNA"/>
</dbReference>
<keyword evidence="2" id="KW-1185">Reference proteome</keyword>
<dbReference type="AlphaFoldDB" id="A0A2A5T1H3"/>
<sequence length="38" mass="4211">MKTKGLTLSIPPLSDAGYWEEGYSRNEAVKALKEDKLA</sequence>
<reference evidence="2" key="1">
    <citation type="submission" date="2017-04" db="EMBL/GenBank/DDBJ databases">
        <title>Genome evolution of the luminous symbionts of deep sea anglerfish.</title>
        <authorList>
            <person name="Hendry T.A."/>
        </authorList>
    </citation>
    <scope>NUCLEOTIDE SEQUENCE [LARGE SCALE GENOMIC DNA]</scope>
</reference>
<protein>
    <submittedName>
        <fullName evidence="1">Mobile element protein</fullName>
    </submittedName>
</protein>